<accession>X0YEV1</accession>
<evidence type="ECO:0000259" key="1">
    <source>
        <dbReference type="SMART" id="SM00651"/>
    </source>
</evidence>
<comment type="caution">
    <text evidence="2">The sequence shown here is derived from an EMBL/GenBank/DDBJ whole genome shotgun (WGS) entry which is preliminary data.</text>
</comment>
<dbReference type="SMART" id="SM00651">
    <property type="entry name" value="Sm"/>
    <property type="match status" value="1"/>
</dbReference>
<dbReference type="Gene3D" id="2.30.30.100">
    <property type="match status" value="1"/>
</dbReference>
<sequence>MDHVQNIHNYLEKATHQPSVRIKIKIWNTYIVGKIIEFDNHLNLLLSDAREIYLGPGGHREKELGNIMIRGASIILIGQKYETINLSEEKISQLMVDEDISDNGGAED</sequence>
<name>X0YEV1_9ZZZZ</name>
<protein>
    <recommendedName>
        <fullName evidence="1">Sm domain-containing protein</fullName>
    </recommendedName>
</protein>
<evidence type="ECO:0000313" key="2">
    <source>
        <dbReference type="EMBL" id="GAG54375.1"/>
    </source>
</evidence>
<dbReference type="SUPFAM" id="SSF50182">
    <property type="entry name" value="Sm-like ribonucleoproteins"/>
    <property type="match status" value="1"/>
</dbReference>
<organism evidence="2">
    <name type="scientific">marine sediment metagenome</name>
    <dbReference type="NCBI Taxonomy" id="412755"/>
    <lineage>
        <taxon>unclassified sequences</taxon>
        <taxon>metagenomes</taxon>
        <taxon>ecological metagenomes</taxon>
    </lineage>
</organism>
<gene>
    <name evidence="2" type="ORF">S01H4_19046</name>
</gene>
<dbReference type="Pfam" id="PF01423">
    <property type="entry name" value="LSM"/>
    <property type="match status" value="1"/>
</dbReference>
<dbReference type="InterPro" id="IPR010920">
    <property type="entry name" value="LSM_dom_sf"/>
</dbReference>
<feature type="domain" description="Sm" evidence="1">
    <location>
        <begin position="9"/>
        <end position="79"/>
    </location>
</feature>
<dbReference type="EMBL" id="BART01008471">
    <property type="protein sequence ID" value="GAG54375.1"/>
    <property type="molecule type" value="Genomic_DNA"/>
</dbReference>
<reference evidence="2" key="1">
    <citation type="journal article" date="2014" name="Front. Microbiol.">
        <title>High frequency of phylogenetically diverse reductive dehalogenase-homologous genes in deep subseafloor sedimentary metagenomes.</title>
        <authorList>
            <person name="Kawai M."/>
            <person name="Futagami T."/>
            <person name="Toyoda A."/>
            <person name="Takaki Y."/>
            <person name="Nishi S."/>
            <person name="Hori S."/>
            <person name="Arai W."/>
            <person name="Tsubouchi T."/>
            <person name="Morono Y."/>
            <person name="Uchiyama I."/>
            <person name="Ito T."/>
            <person name="Fujiyama A."/>
            <person name="Inagaki F."/>
            <person name="Takami H."/>
        </authorList>
    </citation>
    <scope>NUCLEOTIDE SEQUENCE</scope>
    <source>
        <strain evidence="2">Expedition CK06-06</strain>
    </source>
</reference>
<dbReference type="InterPro" id="IPR001163">
    <property type="entry name" value="Sm_dom_euk/arc"/>
</dbReference>
<proteinExistence type="predicted"/>
<dbReference type="AlphaFoldDB" id="X0YEV1"/>